<evidence type="ECO:0000313" key="3">
    <source>
        <dbReference type="EMBL" id="MDT8999763.1"/>
    </source>
</evidence>
<evidence type="ECO:0000256" key="1">
    <source>
        <dbReference type="SAM" id="MobiDB-lite"/>
    </source>
</evidence>
<name>A0ABU3PB58_9BURK</name>
<feature type="signal peptide" evidence="2">
    <location>
        <begin position="1"/>
        <end position="49"/>
    </location>
</feature>
<evidence type="ECO:0008006" key="5">
    <source>
        <dbReference type="Google" id="ProtNLM"/>
    </source>
</evidence>
<sequence length="469" mass="50883">MNPSQPRLARRPAGHAARSGIGSGRPRLRTAQRSALALLLAGACLHAQAANEGETAPLRLSGFATLGLTHNDNADAGAISSFSQLRPVRQGWSANLDSVLGLQLEWQPLASSSVLLQAVSRAGEDGRPQLRAAYLRQQLGQGLALRLGRLRSPLYFDSDIAEIGYANLAVRPALPLYSVVNSVASLDGGDLQWRHNIGDASLLLQAFAGGYAYQHRFNNLQPVQSADARLSGMRGFSVAWNRPELSLRFARTEIDRYTMRSAHVEQLNGGLAQLGGALQQLAANPQLPPQLQAALQAQATALPGLANPFDNRPIYTSLGLDANLERWRLMGELTHMNSRAALVGRYRGASVTLARSFDDFTPYLSYARLQRYGEQLDLAALSPSGLDPRLDGGIAQLRGGFEQAQRFADLSTRSISVGLRWDWRENMALKAQFDRINTPSATTPGSLAVGQLPFNNKVQLFSLTLDLVF</sequence>
<keyword evidence="2" id="KW-0732">Signal</keyword>
<dbReference type="Proteomes" id="UP001246372">
    <property type="component" value="Unassembled WGS sequence"/>
</dbReference>
<dbReference type="EMBL" id="JAVXZY010000003">
    <property type="protein sequence ID" value="MDT8999763.1"/>
    <property type="molecule type" value="Genomic_DNA"/>
</dbReference>
<protein>
    <recommendedName>
        <fullName evidence="5">TIGR03016 family PEP-CTERM system-associated outer membrane protein</fullName>
    </recommendedName>
</protein>
<organism evidence="3 4">
    <name type="scientific">Roseateles aquae</name>
    <dbReference type="NCBI Taxonomy" id="3077235"/>
    <lineage>
        <taxon>Bacteria</taxon>
        <taxon>Pseudomonadati</taxon>
        <taxon>Pseudomonadota</taxon>
        <taxon>Betaproteobacteria</taxon>
        <taxon>Burkholderiales</taxon>
        <taxon>Sphaerotilaceae</taxon>
        <taxon>Roseateles</taxon>
    </lineage>
</organism>
<accession>A0ABU3PB58</accession>
<keyword evidence="4" id="KW-1185">Reference proteome</keyword>
<feature type="chain" id="PRO_5045450737" description="TIGR03016 family PEP-CTERM system-associated outer membrane protein" evidence="2">
    <location>
        <begin position="50"/>
        <end position="469"/>
    </location>
</feature>
<evidence type="ECO:0000313" key="4">
    <source>
        <dbReference type="Proteomes" id="UP001246372"/>
    </source>
</evidence>
<gene>
    <name evidence="3" type="ORF">RQP53_10835</name>
</gene>
<evidence type="ECO:0000256" key="2">
    <source>
        <dbReference type="SAM" id="SignalP"/>
    </source>
</evidence>
<reference evidence="3" key="1">
    <citation type="submission" date="2023-09" db="EMBL/GenBank/DDBJ databases">
        <title>Paucibacter sp. APW11 Genome sequencing and assembly.</title>
        <authorList>
            <person name="Kim I."/>
        </authorList>
    </citation>
    <scope>NUCLEOTIDE SEQUENCE</scope>
    <source>
        <strain evidence="3">APW11</strain>
    </source>
</reference>
<comment type="caution">
    <text evidence="3">The sequence shown here is derived from an EMBL/GenBank/DDBJ whole genome shotgun (WGS) entry which is preliminary data.</text>
</comment>
<proteinExistence type="predicted"/>
<feature type="region of interest" description="Disordered" evidence="1">
    <location>
        <begin position="1"/>
        <end position="26"/>
    </location>
</feature>
<dbReference type="RefSeq" id="WP_315650319.1">
    <property type="nucleotide sequence ID" value="NZ_JAVXZY010000003.1"/>
</dbReference>
<dbReference type="SUPFAM" id="SSF56935">
    <property type="entry name" value="Porins"/>
    <property type="match status" value="1"/>
</dbReference>